<sequence>MKKFLPVFQDLSNCHLPLIEFANLFKESLPKMNHLYTEYSKISDGAENEIKNSTKRKVFRTFLEDAMFDSRAQCKELKDFLILPIQRPSQFKAMFERVSKYFSPEIPEETMYKELLQEVSNLGSEANNAKVDQTETDKLLAISETVKKLPPHFYLAQPGRKPITSKLFCLHDELQKVYNYF</sequence>
<dbReference type="PROSITE" id="PS50010">
    <property type="entry name" value="DH_2"/>
    <property type="match status" value="1"/>
</dbReference>
<dbReference type="GO" id="GO:0005737">
    <property type="term" value="C:cytoplasm"/>
    <property type="evidence" value="ECO:0007669"/>
    <property type="project" value="TreeGrafter"/>
</dbReference>
<dbReference type="PANTHER" id="PTHR12673">
    <property type="entry name" value="FACIOGENITAL DYSPLASIA PROTEIN"/>
    <property type="match status" value="1"/>
</dbReference>
<evidence type="ECO:0000313" key="2">
    <source>
        <dbReference type="EMBL" id="AGM32901.1"/>
    </source>
</evidence>
<feature type="non-terminal residue" evidence="2">
    <location>
        <position position="181"/>
    </location>
</feature>
<feature type="domain" description="DH" evidence="1">
    <location>
        <begin position="1"/>
        <end position="129"/>
    </location>
</feature>
<name>R4UX90_COPFO</name>
<dbReference type="Gene3D" id="1.20.900.10">
    <property type="entry name" value="Dbl homology (DH) domain"/>
    <property type="match status" value="1"/>
</dbReference>
<accession>R4UX90</accession>
<dbReference type="Pfam" id="PF00621">
    <property type="entry name" value="RhoGEF"/>
    <property type="match status" value="1"/>
</dbReference>
<evidence type="ECO:0000259" key="1">
    <source>
        <dbReference type="PROSITE" id="PS50010"/>
    </source>
</evidence>
<dbReference type="PANTHER" id="PTHR12673:SF159">
    <property type="entry name" value="LD03170P"/>
    <property type="match status" value="1"/>
</dbReference>
<protein>
    <submittedName>
        <fullName evidence="2">RhoGEF domain containing protein</fullName>
    </submittedName>
</protein>
<proteinExistence type="evidence at transcript level"/>
<dbReference type="InterPro" id="IPR035899">
    <property type="entry name" value="DBL_dom_sf"/>
</dbReference>
<dbReference type="InterPro" id="IPR051092">
    <property type="entry name" value="FYVE_RhoGEF_PH"/>
</dbReference>
<dbReference type="AlphaFoldDB" id="R4UX90"/>
<dbReference type="GO" id="GO:0005085">
    <property type="term" value="F:guanyl-nucleotide exchange factor activity"/>
    <property type="evidence" value="ECO:0007669"/>
    <property type="project" value="InterPro"/>
</dbReference>
<organism evidence="2">
    <name type="scientific">Coptotermes formosanus</name>
    <name type="common">Formosan subterranean termite</name>
    <dbReference type="NCBI Taxonomy" id="36987"/>
    <lineage>
        <taxon>Eukaryota</taxon>
        <taxon>Metazoa</taxon>
        <taxon>Ecdysozoa</taxon>
        <taxon>Arthropoda</taxon>
        <taxon>Hexapoda</taxon>
        <taxon>Insecta</taxon>
        <taxon>Pterygota</taxon>
        <taxon>Neoptera</taxon>
        <taxon>Polyneoptera</taxon>
        <taxon>Dictyoptera</taxon>
        <taxon>Blattodea</taxon>
        <taxon>Blattoidea</taxon>
        <taxon>Termitoidae</taxon>
        <taxon>Rhinotermitidae</taxon>
        <taxon>Coptotermes</taxon>
    </lineage>
</organism>
<reference evidence="2" key="1">
    <citation type="submission" date="2013-03" db="EMBL/GenBank/DDBJ databases">
        <title>Immune-Related transcriptome of Coptotermes formosanus Shiraki workers: the defense mechanism.</title>
        <authorList>
            <person name="Hussain A."/>
            <person name="Li Y.F."/>
            <person name="Wen S.Y."/>
        </authorList>
    </citation>
    <scope>NUCLEOTIDE SEQUENCE</scope>
</reference>
<dbReference type="SUPFAM" id="SSF48065">
    <property type="entry name" value="DBL homology domain (DH-domain)"/>
    <property type="match status" value="1"/>
</dbReference>
<dbReference type="EMBL" id="KC741077">
    <property type="protein sequence ID" value="AGM32901.1"/>
    <property type="molecule type" value="mRNA"/>
</dbReference>
<dbReference type="InterPro" id="IPR000219">
    <property type="entry name" value="DH_dom"/>
</dbReference>